<dbReference type="SMART" id="SM00388">
    <property type="entry name" value="HisKA"/>
    <property type="match status" value="1"/>
</dbReference>
<dbReference type="InterPro" id="IPR036890">
    <property type="entry name" value="HATPase_C_sf"/>
</dbReference>
<dbReference type="CDD" id="cd17546">
    <property type="entry name" value="REC_hyHK_CKI1_RcsC-like"/>
    <property type="match status" value="1"/>
</dbReference>
<dbReference type="SUPFAM" id="SSF47384">
    <property type="entry name" value="Homodimeric domain of signal transducing histidine kinase"/>
    <property type="match status" value="1"/>
</dbReference>
<dbReference type="Gene3D" id="3.30.565.10">
    <property type="entry name" value="Histidine kinase-like ATPase, C-terminal domain"/>
    <property type="match status" value="1"/>
</dbReference>
<evidence type="ECO:0000259" key="7">
    <source>
        <dbReference type="PROSITE" id="PS50109"/>
    </source>
</evidence>
<dbReference type="CDD" id="cd00082">
    <property type="entry name" value="HisKA"/>
    <property type="match status" value="1"/>
</dbReference>
<accession>A0A1B2I924</accession>
<evidence type="ECO:0000256" key="4">
    <source>
        <dbReference type="ARBA" id="ARBA00022679"/>
    </source>
</evidence>
<keyword evidence="4" id="KW-0808">Transferase</keyword>
<dbReference type="EC" id="2.7.13.3" evidence="2"/>
<evidence type="ECO:0000256" key="5">
    <source>
        <dbReference type="ARBA" id="ARBA00022777"/>
    </source>
</evidence>
<dbReference type="InterPro" id="IPR003661">
    <property type="entry name" value="HisK_dim/P_dom"/>
</dbReference>
<dbReference type="SUPFAM" id="SSF52172">
    <property type="entry name" value="CheY-like"/>
    <property type="match status" value="1"/>
</dbReference>
<evidence type="ECO:0000256" key="3">
    <source>
        <dbReference type="ARBA" id="ARBA00022553"/>
    </source>
</evidence>
<dbReference type="PRINTS" id="PR00344">
    <property type="entry name" value="BCTRLSENSOR"/>
</dbReference>
<dbReference type="InterPro" id="IPR036097">
    <property type="entry name" value="HisK_dim/P_sf"/>
</dbReference>
<dbReference type="PROSITE" id="PS50109">
    <property type="entry name" value="HIS_KIN"/>
    <property type="match status" value="1"/>
</dbReference>
<dbReference type="Pfam" id="PF02518">
    <property type="entry name" value="HATPase_c"/>
    <property type="match status" value="1"/>
</dbReference>
<dbReference type="Gene3D" id="3.40.50.2300">
    <property type="match status" value="1"/>
</dbReference>
<protein>
    <recommendedName>
        <fullName evidence="2">histidine kinase</fullName>
        <ecNumber evidence="2">2.7.13.3</ecNumber>
    </recommendedName>
</protein>
<evidence type="ECO:0000313" key="9">
    <source>
        <dbReference type="EMBL" id="ANZ46479.1"/>
    </source>
</evidence>
<evidence type="ECO:0000313" key="10">
    <source>
        <dbReference type="Proteomes" id="UP000093044"/>
    </source>
</evidence>
<dbReference type="Proteomes" id="UP000093044">
    <property type="component" value="Chromosome"/>
</dbReference>
<evidence type="ECO:0000259" key="8">
    <source>
        <dbReference type="PROSITE" id="PS50110"/>
    </source>
</evidence>
<dbReference type="InterPro" id="IPR005467">
    <property type="entry name" value="His_kinase_dom"/>
</dbReference>
<dbReference type="SMART" id="SM00387">
    <property type="entry name" value="HATPase_c"/>
    <property type="match status" value="1"/>
</dbReference>
<evidence type="ECO:0000256" key="1">
    <source>
        <dbReference type="ARBA" id="ARBA00000085"/>
    </source>
</evidence>
<dbReference type="GO" id="GO:0000155">
    <property type="term" value="F:phosphorelay sensor kinase activity"/>
    <property type="evidence" value="ECO:0007669"/>
    <property type="project" value="InterPro"/>
</dbReference>
<gene>
    <name evidence="9" type="ORF">BED41_00325</name>
</gene>
<dbReference type="AlphaFoldDB" id="A0A1B2I924"/>
<dbReference type="SUPFAM" id="SSF55874">
    <property type="entry name" value="ATPase domain of HSP90 chaperone/DNA topoisomerase II/histidine kinase"/>
    <property type="match status" value="1"/>
</dbReference>
<dbReference type="InterPro" id="IPR004358">
    <property type="entry name" value="Sig_transdc_His_kin-like_C"/>
</dbReference>
<reference evidence="9" key="1">
    <citation type="submission" date="2016-08" db="EMBL/GenBank/DDBJ databases">
        <title>Complete genome of Cloacibacillus porcorum.</title>
        <authorList>
            <person name="Looft T."/>
            <person name="Bayles D.O."/>
            <person name="Alt D.P."/>
        </authorList>
    </citation>
    <scope>NUCLEOTIDE SEQUENCE [LARGE SCALE GENOMIC DNA]</scope>
    <source>
        <strain evidence="9">CL-84</strain>
    </source>
</reference>
<dbReference type="PANTHER" id="PTHR43047">
    <property type="entry name" value="TWO-COMPONENT HISTIDINE PROTEIN KINASE"/>
    <property type="match status" value="1"/>
</dbReference>
<dbReference type="EMBL" id="CP016757">
    <property type="protein sequence ID" value="ANZ46479.1"/>
    <property type="molecule type" value="Genomic_DNA"/>
</dbReference>
<evidence type="ECO:0000256" key="2">
    <source>
        <dbReference type="ARBA" id="ARBA00012438"/>
    </source>
</evidence>
<name>A0A1B2I924_9BACT</name>
<dbReference type="Pfam" id="PF00072">
    <property type="entry name" value="Response_reg"/>
    <property type="match status" value="1"/>
</dbReference>
<dbReference type="STRING" id="1197717.BED41_00325"/>
<dbReference type="KEGG" id="cpor:BED41_00325"/>
<dbReference type="InterPro" id="IPR003594">
    <property type="entry name" value="HATPase_dom"/>
</dbReference>
<feature type="modified residue" description="4-aspartylphosphate" evidence="6">
    <location>
        <position position="328"/>
    </location>
</feature>
<sequence length="402" mass="44323">MIGICAVGRDITAQIELENEAGSAQRAKSDFLARMSHDMRTPMNGIVGFTKLSLDSDDIGQIKEYLHKIDDSCKYLLSLINDTLDMSKIESDKITLKPEVVNSKELFDSLVELMEPTLSEKNITLAADFEGVEFGAIMIDRVRVQQVLVNLLSNAAKFTPYGGRIEFIVRRLFTSDKISRDRITIRDNGIGMSEEFLARIFEPFAQEYNDVNAATVGTGLGMAIVKRILDLMGATIEVKSRRGEGTEITIEIDFEHAGGDGASGCAPSNIDLSGRRVLLCEDHPLNVQITKILLEKKGVAVDVALNGREGVEKFSASQEGGYDAVLMDVRMPVLDGLAAAEEIRRLTRADARNVPIIAITANAFSDDVEKSKAAGMDDHLTKPLEPRQLYEALYRHIQKVKE</sequence>
<proteinExistence type="predicted"/>
<feature type="domain" description="Histidine kinase" evidence="7">
    <location>
        <begin position="34"/>
        <end position="256"/>
    </location>
</feature>
<keyword evidence="10" id="KW-1185">Reference proteome</keyword>
<dbReference type="PROSITE" id="PS50110">
    <property type="entry name" value="RESPONSE_REGULATORY"/>
    <property type="match status" value="1"/>
</dbReference>
<dbReference type="SMART" id="SM00448">
    <property type="entry name" value="REC"/>
    <property type="match status" value="1"/>
</dbReference>
<dbReference type="Pfam" id="PF00512">
    <property type="entry name" value="HisKA"/>
    <property type="match status" value="1"/>
</dbReference>
<dbReference type="InterPro" id="IPR011006">
    <property type="entry name" value="CheY-like_superfamily"/>
</dbReference>
<dbReference type="Gene3D" id="1.10.287.130">
    <property type="match status" value="1"/>
</dbReference>
<evidence type="ECO:0000256" key="6">
    <source>
        <dbReference type="PROSITE-ProRule" id="PRU00169"/>
    </source>
</evidence>
<comment type="catalytic activity">
    <reaction evidence="1">
        <text>ATP + protein L-histidine = ADP + protein N-phospho-L-histidine.</text>
        <dbReference type="EC" id="2.7.13.3"/>
    </reaction>
</comment>
<keyword evidence="3 6" id="KW-0597">Phosphoprotein</keyword>
<feature type="domain" description="Response regulatory" evidence="8">
    <location>
        <begin position="276"/>
        <end position="397"/>
    </location>
</feature>
<organism evidence="9 10">
    <name type="scientific">Cloacibacillus porcorum</name>
    <dbReference type="NCBI Taxonomy" id="1197717"/>
    <lineage>
        <taxon>Bacteria</taxon>
        <taxon>Thermotogati</taxon>
        <taxon>Synergistota</taxon>
        <taxon>Synergistia</taxon>
        <taxon>Synergistales</taxon>
        <taxon>Synergistaceae</taxon>
        <taxon>Cloacibacillus</taxon>
    </lineage>
</organism>
<keyword evidence="5" id="KW-0418">Kinase</keyword>
<dbReference type="InterPro" id="IPR001789">
    <property type="entry name" value="Sig_transdc_resp-reg_receiver"/>
</dbReference>